<dbReference type="Proteomes" id="UP001501822">
    <property type="component" value="Unassembled WGS sequence"/>
</dbReference>
<feature type="compositionally biased region" description="Basic and acidic residues" evidence="1">
    <location>
        <begin position="27"/>
        <end position="39"/>
    </location>
</feature>
<feature type="region of interest" description="Disordered" evidence="1">
    <location>
        <begin position="22"/>
        <end position="57"/>
    </location>
</feature>
<evidence type="ECO:0000313" key="2">
    <source>
        <dbReference type="EMBL" id="GAA0343034.1"/>
    </source>
</evidence>
<organism evidence="2 3">
    <name type="scientific">Actinoallomurus spadix</name>
    <dbReference type="NCBI Taxonomy" id="79912"/>
    <lineage>
        <taxon>Bacteria</taxon>
        <taxon>Bacillati</taxon>
        <taxon>Actinomycetota</taxon>
        <taxon>Actinomycetes</taxon>
        <taxon>Streptosporangiales</taxon>
        <taxon>Thermomonosporaceae</taxon>
        <taxon>Actinoallomurus</taxon>
    </lineage>
</organism>
<accession>A0ABP3GH62</accession>
<reference evidence="3" key="1">
    <citation type="journal article" date="2019" name="Int. J. Syst. Evol. Microbiol.">
        <title>The Global Catalogue of Microorganisms (GCM) 10K type strain sequencing project: providing services to taxonomists for standard genome sequencing and annotation.</title>
        <authorList>
            <consortium name="The Broad Institute Genomics Platform"/>
            <consortium name="The Broad Institute Genome Sequencing Center for Infectious Disease"/>
            <person name="Wu L."/>
            <person name="Ma J."/>
        </authorList>
    </citation>
    <scope>NUCLEOTIDE SEQUENCE [LARGE SCALE GENOMIC DNA]</scope>
    <source>
        <strain evidence="3">JCM 3146</strain>
    </source>
</reference>
<gene>
    <name evidence="2" type="ORF">GCM10010151_35800</name>
</gene>
<name>A0ABP3GH62_9ACTN</name>
<dbReference type="EMBL" id="BAAABM010000029">
    <property type="protein sequence ID" value="GAA0343034.1"/>
    <property type="molecule type" value="Genomic_DNA"/>
</dbReference>
<comment type="caution">
    <text evidence="2">The sequence shown here is derived from an EMBL/GenBank/DDBJ whole genome shotgun (WGS) entry which is preliminary data.</text>
</comment>
<evidence type="ECO:0000256" key="1">
    <source>
        <dbReference type="SAM" id="MobiDB-lite"/>
    </source>
</evidence>
<evidence type="ECO:0000313" key="3">
    <source>
        <dbReference type="Proteomes" id="UP001501822"/>
    </source>
</evidence>
<protein>
    <submittedName>
        <fullName evidence="2">Uncharacterized protein</fullName>
    </submittedName>
</protein>
<sequence>MPGQRKDVDAIYIPSGTTYWGAYSGTPKERLQDSGDDTRTGPSPDVPPSSAFGHFPALLERFRSP</sequence>
<proteinExistence type="predicted"/>
<keyword evidence="3" id="KW-1185">Reference proteome</keyword>